<comment type="caution">
    <text evidence="1">The sequence shown here is derived from an EMBL/GenBank/DDBJ whole genome shotgun (WGS) entry which is preliminary data.</text>
</comment>
<dbReference type="Proteomes" id="UP000182788">
    <property type="component" value="Unassembled WGS sequence"/>
</dbReference>
<evidence type="ECO:0008006" key="3">
    <source>
        <dbReference type="Google" id="ProtNLM"/>
    </source>
</evidence>
<accession>A0A1J9UUD6</accession>
<proteinExistence type="predicted"/>
<reference evidence="1 2" key="1">
    <citation type="submission" date="2016-06" db="EMBL/GenBank/DDBJ databases">
        <title>First insights into the genetic diversity and population structure of in the Bacillus cereus group bacteria from diverse marine environments.</title>
        <authorList>
            <person name="Liu Y."/>
            <person name="Lai Q."/>
            <person name="Shao Z."/>
        </authorList>
    </citation>
    <scope>NUCLEOTIDE SEQUENCE [LARGE SCALE GENOMIC DNA]</scope>
    <source>
        <strain evidence="1 2">NH24A2</strain>
    </source>
</reference>
<organism evidence="1 2">
    <name type="scientific">Bacillus paramycoides</name>
    <dbReference type="NCBI Taxonomy" id="2026194"/>
    <lineage>
        <taxon>Bacteria</taxon>
        <taxon>Bacillati</taxon>
        <taxon>Bacillota</taxon>
        <taxon>Bacilli</taxon>
        <taxon>Bacillales</taxon>
        <taxon>Bacillaceae</taxon>
        <taxon>Bacillus</taxon>
        <taxon>Bacillus cereus group</taxon>
    </lineage>
</organism>
<evidence type="ECO:0000313" key="1">
    <source>
        <dbReference type="EMBL" id="OJD81601.1"/>
    </source>
</evidence>
<evidence type="ECO:0000313" key="2">
    <source>
        <dbReference type="Proteomes" id="UP000182788"/>
    </source>
</evidence>
<name>A0A1J9UUD6_9BACI</name>
<dbReference type="Pfam" id="PF04229">
    <property type="entry name" value="GrpB"/>
    <property type="match status" value="1"/>
</dbReference>
<dbReference type="GeneID" id="87590978"/>
<dbReference type="InterPro" id="IPR007344">
    <property type="entry name" value="GrpB/CoaE"/>
</dbReference>
<dbReference type="SUPFAM" id="SSF81301">
    <property type="entry name" value="Nucleotidyltransferase"/>
    <property type="match status" value="1"/>
</dbReference>
<sequence length="178" mass="20967">MKRFITVEKYNTQWESEFCKLQTFLNNVMGELIFSIEHVGSTSVKGLASKPILDIDVVIENYDVFPKIIKKLEKIGYFHQKEWSFKGREAFGRKDQYVPRDGKNAIWMEHHLYVCDKNSEELRRHVAFRDYLRENFNAIIEYGQLKRELAATMKDRASYSLGKTEFIKGVLEKAKKDS</sequence>
<dbReference type="RefSeq" id="WP_071718067.1">
    <property type="nucleotide sequence ID" value="NZ_CBCSHB010000013.1"/>
</dbReference>
<dbReference type="PANTHER" id="PTHR34822:SF1">
    <property type="entry name" value="GRPB FAMILY PROTEIN"/>
    <property type="match status" value="1"/>
</dbReference>
<protein>
    <recommendedName>
        <fullName evidence="3">GrpB family protein</fullName>
    </recommendedName>
</protein>
<dbReference type="EMBL" id="MAOI01000039">
    <property type="protein sequence ID" value="OJD81601.1"/>
    <property type="molecule type" value="Genomic_DNA"/>
</dbReference>
<gene>
    <name evidence="1" type="ORF">BAU28_25160</name>
</gene>
<dbReference type="Gene3D" id="3.30.460.10">
    <property type="entry name" value="Beta Polymerase, domain 2"/>
    <property type="match status" value="1"/>
</dbReference>
<dbReference type="PANTHER" id="PTHR34822">
    <property type="entry name" value="GRPB DOMAIN PROTEIN (AFU_ORTHOLOGUE AFUA_1G01530)"/>
    <property type="match status" value="1"/>
</dbReference>
<dbReference type="AlphaFoldDB" id="A0A1J9UUD6"/>
<dbReference type="InterPro" id="IPR043519">
    <property type="entry name" value="NT_sf"/>
</dbReference>